<keyword evidence="15 29" id="KW-0472">Membrane</keyword>
<dbReference type="InterPro" id="IPR004299">
    <property type="entry name" value="MBOAT_fam"/>
</dbReference>
<comment type="similarity">
    <text evidence="10 29">Belongs to the membrane-bound acyltransferase family. Sterol o-acyltransferase subfamily.</text>
</comment>
<evidence type="ECO:0000256" key="5">
    <source>
        <dbReference type="ARBA" id="ARBA00001313"/>
    </source>
</evidence>
<evidence type="ECO:0000256" key="18">
    <source>
        <dbReference type="ARBA" id="ARBA00047367"/>
    </source>
</evidence>
<keyword evidence="16 29" id="KW-0012">Acyltransferase</keyword>
<evidence type="ECO:0000256" key="12">
    <source>
        <dbReference type="ARBA" id="ARBA00022692"/>
    </source>
</evidence>
<evidence type="ECO:0000256" key="20">
    <source>
        <dbReference type="ARBA" id="ARBA00047807"/>
    </source>
</evidence>
<dbReference type="Proteomes" id="UP001175271">
    <property type="component" value="Unassembled WGS sequence"/>
</dbReference>
<comment type="pathway">
    <text evidence="9">Lipid metabolism; glycerolipid metabolism.</text>
</comment>
<feature type="transmembrane region" description="Helical" evidence="32">
    <location>
        <begin position="442"/>
        <end position="461"/>
    </location>
</feature>
<dbReference type="PIRSF" id="PIRSF000439">
    <property type="entry name" value="Oat_ACAT_DAG_ARE"/>
    <property type="match status" value="1"/>
</dbReference>
<evidence type="ECO:0000256" key="2">
    <source>
        <dbReference type="ARBA" id="ARBA00000633"/>
    </source>
</evidence>
<gene>
    <name evidence="33" type="ORF">QR680_004766</name>
</gene>
<feature type="transmembrane region" description="Helical" evidence="32">
    <location>
        <begin position="388"/>
        <end position="410"/>
    </location>
</feature>
<comment type="catalytic activity">
    <reaction evidence="2">
        <text>all-trans-retinol + an acyl-CoA = an all-trans-retinyl ester + CoA</text>
        <dbReference type="Rhea" id="RHEA:11488"/>
        <dbReference type="ChEBI" id="CHEBI:17336"/>
        <dbReference type="ChEBI" id="CHEBI:57287"/>
        <dbReference type="ChEBI" id="CHEBI:58342"/>
        <dbReference type="ChEBI" id="CHEBI:63410"/>
        <dbReference type="EC" id="2.3.1.76"/>
    </reaction>
    <physiologicalReaction direction="left-to-right" evidence="2">
        <dbReference type="Rhea" id="RHEA:11489"/>
    </physiologicalReaction>
</comment>
<evidence type="ECO:0000256" key="28">
    <source>
        <dbReference type="ARBA" id="ARBA00049549"/>
    </source>
</evidence>
<comment type="caution">
    <text evidence="33">The sequence shown here is derived from an EMBL/GenBank/DDBJ whole genome shotgun (WGS) entry which is preliminary data.</text>
</comment>
<feature type="compositionally biased region" description="Polar residues" evidence="31">
    <location>
        <begin position="25"/>
        <end position="34"/>
    </location>
</feature>
<evidence type="ECO:0000256" key="1">
    <source>
        <dbReference type="ARBA" id="ARBA00000174"/>
    </source>
</evidence>
<name>A0AA39HRY1_9BILA</name>
<comment type="catalytic activity">
    <reaction evidence="20">
        <text>1-O-(9Z-octadecenyl)-glycerol + (9Z)-octadecenoyl-CoA = 1-O-(9Z-octadecyl)-3-(9Z-octadecenoyl)-glycerol + CoA</text>
        <dbReference type="Rhea" id="RHEA:55340"/>
        <dbReference type="ChEBI" id="CHEBI:34116"/>
        <dbReference type="ChEBI" id="CHEBI:57287"/>
        <dbReference type="ChEBI" id="CHEBI:57387"/>
        <dbReference type="ChEBI" id="CHEBI:197429"/>
    </reaction>
    <physiologicalReaction direction="left-to-right" evidence="20">
        <dbReference type="Rhea" id="RHEA:55341"/>
    </physiologicalReaction>
</comment>
<evidence type="ECO:0000256" key="27">
    <source>
        <dbReference type="ARBA" id="ARBA00049168"/>
    </source>
</evidence>
<comment type="catalytic activity">
    <reaction evidence="23">
        <text>1-octadecanoyl-2-(5Z,8Z,11Z,14Z-eicosatetraenoyl)-sn-glycerol + (9Z)-octadecenoyl-CoA = 1-octadecanoyl-2-(5Z,8Z,11Z,14Z)-eicosatetraenoyl-3-(9Z)-octadecenoyl-sn-glycerol + CoA</text>
        <dbReference type="Rhea" id="RHEA:38307"/>
        <dbReference type="ChEBI" id="CHEBI:57287"/>
        <dbReference type="ChEBI" id="CHEBI:57387"/>
        <dbReference type="ChEBI" id="CHEBI:75728"/>
        <dbReference type="ChEBI" id="CHEBI:75729"/>
    </reaction>
    <physiologicalReaction direction="left-to-right" evidence="23">
        <dbReference type="Rhea" id="RHEA:38308"/>
    </physiologicalReaction>
</comment>
<dbReference type="PIRSF" id="PIRSF500231">
    <property type="entry name" value="Oat_dag"/>
    <property type="match status" value="1"/>
</dbReference>
<evidence type="ECO:0000256" key="10">
    <source>
        <dbReference type="ARBA" id="ARBA00009010"/>
    </source>
</evidence>
<keyword evidence="12 32" id="KW-0812">Transmembrane</keyword>
<evidence type="ECO:0000256" key="11">
    <source>
        <dbReference type="ARBA" id="ARBA00022679"/>
    </source>
</evidence>
<keyword evidence="11 29" id="KW-0808">Transferase</keyword>
<evidence type="ECO:0000256" key="17">
    <source>
        <dbReference type="ARBA" id="ARBA00023610"/>
    </source>
</evidence>
<organism evidence="33 34">
    <name type="scientific">Steinernema hermaphroditum</name>
    <dbReference type="NCBI Taxonomy" id="289476"/>
    <lineage>
        <taxon>Eukaryota</taxon>
        <taxon>Metazoa</taxon>
        <taxon>Ecdysozoa</taxon>
        <taxon>Nematoda</taxon>
        <taxon>Chromadorea</taxon>
        <taxon>Rhabditida</taxon>
        <taxon>Tylenchina</taxon>
        <taxon>Panagrolaimomorpha</taxon>
        <taxon>Strongyloidoidea</taxon>
        <taxon>Steinernematidae</taxon>
        <taxon>Steinernema</taxon>
    </lineage>
</organism>
<evidence type="ECO:0000256" key="3">
    <source>
        <dbReference type="ARBA" id="ARBA00000895"/>
    </source>
</evidence>
<protein>
    <recommendedName>
        <fullName evidence="29">O-acyltransferase</fullName>
    </recommendedName>
</protein>
<evidence type="ECO:0000256" key="25">
    <source>
        <dbReference type="ARBA" id="ARBA00048728"/>
    </source>
</evidence>
<dbReference type="EMBL" id="JAUCMV010000003">
    <property type="protein sequence ID" value="KAK0409798.1"/>
    <property type="molecule type" value="Genomic_DNA"/>
</dbReference>
<dbReference type="GO" id="GO:0004144">
    <property type="term" value="F:diacylglycerol O-acyltransferase activity"/>
    <property type="evidence" value="ECO:0007669"/>
    <property type="project" value="UniProtKB-EC"/>
</dbReference>
<comment type="subcellular location">
    <subcellularLocation>
        <location evidence="8 29">Endoplasmic reticulum membrane</location>
        <topology evidence="8 29">Multi-pass membrane protein</topology>
    </subcellularLocation>
</comment>
<evidence type="ECO:0000256" key="23">
    <source>
        <dbReference type="ARBA" id="ARBA00048614"/>
    </source>
</evidence>
<feature type="transmembrane region" description="Helical" evidence="32">
    <location>
        <begin position="416"/>
        <end position="435"/>
    </location>
</feature>
<dbReference type="AlphaFoldDB" id="A0AA39HRY1"/>
<evidence type="ECO:0000256" key="19">
    <source>
        <dbReference type="ARBA" id="ARBA00047609"/>
    </source>
</evidence>
<accession>A0AA39HRY1</accession>
<evidence type="ECO:0000256" key="16">
    <source>
        <dbReference type="ARBA" id="ARBA00023315"/>
    </source>
</evidence>
<comment type="catalytic activity">
    <reaction evidence="3">
        <text>13-cis-retinol + hexadecanoyl-CoA = 13-cis-retinyl hexadecanoate + CoA</text>
        <dbReference type="Rhea" id="RHEA:55296"/>
        <dbReference type="ChEBI" id="CHEBI:45479"/>
        <dbReference type="ChEBI" id="CHEBI:57287"/>
        <dbReference type="ChEBI" id="CHEBI:57379"/>
        <dbReference type="ChEBI" id="CHEBI:138722"/>
    </reaction>
    <physiologicalReaction direction="left-to-right" evidence="3">
        <dbReference type="Rhea" id="RHEA:55297"/>
    </physiologicalReaction>
</comment>
<dbReference type="GO" id="GO:0005789">
    <property type="term" value="C:endoplasmic reticulum membrane"/>
    <property type="evidence" value="ECO:0007669"/>
    <property type="project" value="UniProtKB-SubCell"/>
</dbReference>
<dbReference type="InterPro" id="IPR014371">
    <property type="entry name" value="Oat_ACAT_DAG_ARE"/>
</dbReference>
<dbReference type="PANTHER" id="PTHR10408">
    <property type="entry name" value="STEROL O-ACYLTRANSFERASE"/>
    <property type="match status" value="1"/>
</dbReference>
<feature type="transmembrane region" description="Helical" evidence="32">
    <location>
        <begin position="179"/>
        <end position="204"/>
    </location>
</feature>
<evidence type="ECO:0000256" key="22">
    <source>
        <dbReference type="ARBA" id="ARBA00048135"/>
    </source>
</evidence>
<feature type="transmembrane region" description="Helical" evidence="32">
    <location>
        <begin position="75"/>
        <end position="96"/>
    </location>
</feature>
<feature type="transmembrane region" description="Helical" evidence="32">
    <location>
        <begin position="149"/>
        <end position="173"/>
    </location>
</feature>
<evidence type="ECO:0000256" key="32">
    <source>
        <dbReference type="SAM" id="Phobius"/>
    </source>
</evidence>
<comment type="catalytic activity">
    <reaction evidence="28">
        <text>1,3-di-(9Z-octadecenoyl)-glycerol + (9Z)-octadecenoyl-CoA = 1,2,3-tri-(9Z-octadecenoyl)-glycerol + CoA</text>
        <dbReference type="Rhea" id="RHEA:38435"/>
        <dbReference type="ChEBI" id="CHEBI:53753"/>
        <dbReference type="ChEBI" id="CHEBI:57287"/>
        <dbReference type="ChEBI" id="CHEBI:57387"/>
        <dbReference type="ChEBI" id="CHEBI:75735"/>
    </reaction>
    <physiologicalReaction direction="left-to-right" evidence="28">
        <dbReference type="Rhea" id="RHEA:38436"/>
    </physiologicalReaction>
</comment>
<comment type="catalytic activity">
    <reaction evidence="1">
        <text>hexadecane-1,2-diol + hexadecanoyl-CoA = 2-hydroxyhexadecyl hexadecanoate + CoA</text>
        <dbReference type="Rhea" id="RHEA:38171"/>
        <dbReference type="ChEBI" id="CHEBI:57287"/>
        <dbReference type="ChEBI" id="CHEBI:57379"/>
        <dbReference type="ChEBI" id="CHEBI:75586"/>
        <dbReference type="ChEBI" id="CHEBI:75587"/>
    </reaction>
    <physiologicalReaction direction="left-to-right" evidence="1">
        <dbReference type="Rhea" id="RHEA:38172"/>
    </physiologicalReaction>
</comment>
<comment type="catalytic activity">
    <reaction evidence="18">
        <text>1,2-di-(9Z-octadecenoyl)-sn-glycerol + (9Z)-octadecenoyl-CoA = 1,2,3-tri-(9Z-octadecenoyl)-glycerol + CoA</text>
        <dbReference type="Rhea" id="RHEA:38219"/>
        <dbReference type="ChEBI" id="CHEBI:52333"/>
        <dbReference type="ChEBI" id="CHEBI:53753"/>
        <dbReference type="ChEBI" id="CHEBI:57287"/>
        <dbReference type="ChEBI" id="CHEBI:57387"/>
    </reaction>
    <physiologicalReaction direction="left-to-right" evidence="18">
        <dbReference type="Rhea" id="RHEA:38220"/>
    </physiologicalReaction>
</comment>
<keyword evidence="34" id="KW-1185">Reference proteome</keyword>
<comment type="catalytic activity">
    <reaction evidence="27">
        <text>1-(9Z-octadecenoyl)-glycerol + (9Z)-octadecenoyl-CoA = 1,2-di-(9Z-octadecenoyl)-glycerol + CoA</text>
        <dbReference type="Rhea" id="RHEA:37915"/>
        <dbReference type="ChEBI" id="CHEBI:52323"/>
        <dbReference type="ChEBI" id="CHEBI:57287"/>
        <dbReference type="ChEBI" id="CHEBI:57387"/>
        <dbReference type="ChEBI" id="CHEBI:75342"/>
    </reaction>
    <physiologicalReaction direction="left-to-right" evidence="27">
        <dbReference type="Rhea" id="RHEA:37916"/>
    </physiologicalReaction>
</comment>
<evidence type="ECO:0000256" key="14">
    <source>
        <dbReference type="ARBA" id="ARBA00022989"/>
    </source>
</evidence>
<evidence type="ECO:0000256" key="24">
    <source>
        <dbReference type="ARBA" id="ARBA00048634"/>
    </source>
</evidence>
<comment type="catalytic activity">
    <reaction evidence="22">
        <text>2-(9Z-octadecenoyl)-glycerol + (9Z)-octadecenoyl-CoA = 1,2-di-(9Z-octadecenoyl)-sn-glycerol + CoA</text>
        <dbReference type="Rhea" id="RHEA:37911"/>
        <dbReference type="ChEBI" id="CHEBI:52333"/>
        <dbReference type="ChEBI" id="CHEBI:57287"/>
        <dbReference type="ChEBI" id="CHEBI:57387"/>
        <dbReference type="ChEBI" id="CHEBI:73990"/>
    </reaction>
    <physiologicalReaction direction="left-to-right" evidence="22">
        <dbReference type="Rhea" id="RHEA:37912"/>
    </physiologicalReaction>
</comment>
<evidence type="ECO:0000256" key="9">
    <source>
        <dbReference type="ARBA" id="ARBA00005175"/>
    </source>
</evidence>
<comment type="catalytic activity">
    <reaction evidence="26">
        <text>hexadecan-1-ol + hexadecanoyl-CoA = hexadecyl hexadecanoate + CoA</text>
        <dbReference type="Rhea" id="RHEA:38167"/>
        <dbReference type="ChEBI" id="CHEBI:16125"/>
        <dbReference type="ChEBI" id="CHEBI:57287"/>
        <dbReference type="ChEBI" id="CHEBI:57379"/>
        <dbReference type="ChEBI" id="CHEBI:75584"/>
    </reaction>
    <physiologicalReaction direction="left-to-right" evidence="26">
        <dbReference type="Rhea" id="RHEA:38168"/>
    </physiologicalReaction>
</comment>
<evidence type="ECO:0000256" key="8">
    <source>
        <dbReference type="ARBA" id="ARBA00004477"/>
    </source>
</evidence>
<dbReference type="PANTHER" id="PTHR10408:SF7">
    <property type="entry name" value="DIACYLGLYCEROL O-ACYLTRANSFERASE 1"/>
    <property type="match status" value="1"/>
</dbReference>
<evidence type="ECO:0000256" key="30">
    <source>
        <dbReference type="PIRSR" id="PIRSR000439-1"/>
    </source>
</evidence>
<evidence type="ECO:0000313" key="33">
    <source>
        <dbReference type="EMBL" id="KAK0409798.1"/>
    </source>
</evidence>
<proteinExistence type="inferred from homology"/>
<evidence type="ECO:0000256" key="21">
    <source>
        <dbReference type="ARBA" id="ARBA00048096"/>
    </source>
</evidence>
<feature type="transmembrane region" description="Helical" evidence="32">
    <location>
        <begin position="319"/>
        <end position="340"/>
    </location>
</feature>
<reference evidence="33" key="1">
    <citation type="submission" date="2023-06" db="EMBL/GenBank/DDBJ databases">
        <title>Genomic analysis of the entomopathogenic nematode Steinernema hermaphroditum.</title>
        <authorList>
            <person name="Schwarz E.M."/>
            <person name="Heppert J.K."/>
            <person name="Baniya A."/>
            <person name="Schwartz H.T."/>
            <person name="Tan C.-H."/>
            <person name="Antoshechkin I."/>
            <person name="Sternberg P.W."/>
            <person name="Goodrich-Blair H."/>
            <person name="Dillman A.R."/>
        </authorList>
    </citation>
    <scope>NUCLEOTIDE SEQUENCE</scope>
    <source>
        <strain evidence="33">PS9179</strain>
        <tissue evidence="33">Whole animal</tissue>
    </source>
</reference>
<comment type="catalytic activity">
    <reaction evidence="7">
        <text>all-trans-retinol + hexadecanoyl-CoA = all-trans-retinyl hexadecanoate + CoA</text>
        <dbReference type="Rhea" id="RHEA:38175"/>
        <dbReference type="ChEBI" id="CHEBI:17336"/>
        <dbReference type="ChEBI" id="CHEBI:17616"/>
        <dbReference type="ChEBI" id="CHEBI:57287"/>
        <dbReference type="ChEBI" id="CHEBI:57379"/>
    </reaction>
    <physiologicalReaction direction="left-to-right" evidence="7">
        <dbReference type="Rhea" id="RHEA:38176"/>
    </physiologicalReaction>
</comment>
<comment type="catalytic activity">
    <reaction evidence="5">
        <text>2-(9Z-octadecenoyl)-glycerol + hexadecanoyl-CoA = 1-hexadecanoyl-2-(9Z-octadecenoyl)-sn-glycerol + CoA</text>
        <dbReference type="Rhea" id="RHEA:38071"/>
        <dbReference type="ChEBI" id="CHEBI:57287"/>
        <dbReference type="ChEBI" id="CHEBI:57379"/>
        <dbReference type="ChEBI" id="CHEBI:73990"/>
        <dbReference type="ChEBI" id="CHEBI:75466"/>
    </reaction>
    <physiologicalReaction direction="left-to-right" evidence="5">
        <dbReference type="Rhea" id="RHEA:38072"/>
    </physiologicalReaction>
</comment>
<dbReference type="Pfam" id="PF03062">
    <property type="entry name" value="MBOAT"/>
    <property type="match status" value="1"/>
</dbReference>
<comment type="catalytic activity">
    <reaction evidence="6">
        <text>1,2-di-(9Z-octadecenoyl)-sn-glycerol + hexadecanoyl-CoA = 1,2-di-(9Z)-octadecenoyl-3-hexadecanoyl-sn-glycerol + CoA</text>
        <dbReference type="Rhea" id="RHEA:38163"/>
        <dbReference type="ChEBI" id="CHEBI:52333"/>
        <dbReference type="ChEBI" id="CHEBI:57287"/>
        <dbReference type="ChEBI" id="CHEBI:57379"/>
        <dbReference type="ChEBI" id="CHEBI:75583"/>
    </reaction>
    <physiologicalReaction direction="left-to-right" evidence="6">
        <dbReference type="Rhea" id="RHEA:38164"/>
    </physiologicalReaction>
</comment>
<comment type="catalytic activity">
    <reaction evidence="24">
        <text>an acyl-CoA + a 1,2-diacyl-sn-glycerol = a triacyl-sn-glycerol + CoA</text>
        <dbReference type="Rhea" id="RHEA:10868"/>
        <dbReference type="ChEBI" id="CHEBI:17815"/>
        <dbReference type="ChEBI" id="CHEBI:57287"/>
        <dbReference type="ChEBI" id="CHEBI:58342"/>
        <dbReference type="ChEBI" id="CHEBI:64615"/>
        <dbReference type="EC" id="2.3.1.20"/>
    </reaction>
    <physiologicalReaction direction="left-to-right" evidence="24">
        <dbReference type="Rhea" id="RHEA:10869"/>
    </physiologicalReaction>
</comment>
<keyword evidence="14 32" id="KW-1133">Transmembrane helix</keyword>
<feature type="region of interest" description="Disordered" evidence="31">
    <location>
        <begin position="591"/>
        <end position="634"/>
    </location>
</feature>
<evidence type="ECO:0000256" key="7">
    <source>
        <dbReference type="ARBA" id="ARBA00001764"/>
    </source>
</evidence>
<comment type="catalytic activity">
    <reaction evidence="25">
        <text>1,2-di-(9Z-octadecenoyl)-glycerol + (9Z)-octadecenoate + H(+) = 1,2,3-tri-(9Z-octadecenoyl)-glycerol + H2O</text>
        <dbReference type="Rhea" id="RHEA:38379"/>
        <dbReference type="ChEBI" id="CHEBI:15377"/>
        <dbReference type="ChEBI" id="CHEBI:15378"/>
        <dbReference type="ChEBI" id="CHEBI:30823"/>
        <dbReference type="ChEBI" id="CHEBI:52323"/>
        <dbReference type="ChEBI" id="CHEBI:53753"/>
    </reaction>
    <physiologicalReaction direction="left-to-right" evidence="25">
        <dbReference type="Rhea" id="RHEA:38380"/>
    </physiologicalReaction>
</comment>
<dbReference type="InterPro" id="IPR027251">
    <property type="entry name" value="Diacylglycerol_acylTrfase1"/>
</dbReference>
<comment type="subunit">
    <text evidence="17">Homodimer or homotetramer; both forms have similar enzymatic activities.</text>
</comment>
<evidence type="ECO:0000256" key="15">
    <source>
        <dbReference type="ARBA" id="ARBA00023136"/>
    </source>
</evidence>
<evidence type="ECO:0000313" key="34">
    <source>
        <dbReference type="Proteomes" id="UP001175271"/>
    </source>
</evidence>
<feature type="active site" evidence="30">
    <location>
        <position position="402"/>
    </location>
</feature>
<dbReference type="GO" id="GO:0019432">
    <property type="term" value="P:triglyceride biosynthetic process"/>
    <property type="evidence" value="ECO:0007669"/>
    <property type="project" value="InterPro"/>
</dbReference>
<evidence type="ECO:0000256" key="6">
    <source>
        <dbReference type="ARBA" id="ARBA00001349"/>
    </source>
</evidence>
<sequence length="634" mass="71898">MAEAAVHTDSSGSNEQNGLRRRHPSTSSQHSSVGVPSRKGSFLQKHIAIGPDQAIHKAQDSLFSSSSGYTNYRGFVNLAVLLLVVSNGRVALENLIKYGVLVSPVQWIIFLCTDPWNWPNATLVVLANISVFVVFFMEKMLEKKWIGNSFACIVYVVLLTVHMGGPVLVTLALKGNPLYSAVALSIFVVTALKLISYAHVNYWCRTDRELRRITGGGNEKKIQRPYAVSYPNNLTVSNMYYFLFAPTLCYELNYPRTPKIRKSFILRRLGEMVGLTFLIIALNQQWVVPLLKNSLAPFSEMDVGRCLERLLKLAVPNHLIWLLFFYLLFHSTLNFLAELLRFGDRQFYKDWWNSETITHFWKSWNIPVHRWALRHIYLPMVRNHYNKLTAALAVFFISALLHEYLVSVPLHMFRLWAYYGMMAQVPLGLVTDYILRGGRAGNIVVWLSLILGQPMAILIMATDSGPLAGLRAYSIVHPSAGDLIVYWLQEEEILGVTDAHEVVYEKVLRRSDRSTLLGSIALSLVEPRWTTVMRDRQLEIARLTEHDITLKYVTLQRVTLQKLDAHEAKRKLKKLLFALVHELVSAKKEEVASKNSSPAKVSKPPTVIAKTANQSSFDATKRKRRMPGGAIFAD</sequence>
<evidence type="ECO:0000256" key="31">
    <source>
        <dbReference type="SAM" id="MobiDB-lite"/>
    </source>
</evidence>
<evidence type="ECO:0000256" key="4">
    <source>
        <dbReference type="ARBA" id="ARBA00001118"/>
    </source>
</evidence>
<feature type="compositionally biased region" description="Polar residues" evidence="31">
    <location>
        <begin position="8"/>
        <end position="17"/>
    </location>
</feature>
<feature type="transmembrane region" description="Helical" evidence="32">
    <location>
        <begin position="269"/>
        <end position="288"/>
    </location>
</feature>
<comment type="catalytic activity">
    <reaction evidence="21">
        <text>2,3-di-(9Z)-octadecenoyl-sn-glycerol + (9Z)-octadecenoyl-CoA = 1,2,3-tri-(9Z-octadecenoyl)-glycerol + CoA</text>
        <dbReference type="Rhea" id="RHEA:38439"/>
        <dbReference type="ChEBI" id="CHEBI:53753"/>
        <dbReference type="ChEBI" id="CHEBI:57287"/>
        <dbReference type="ChEBI" id="CHEBI:57387"/>
        <dbReference type="ChEBI" id="CHEBI:75824"/>
    </reaction>
    <physiologicalReaction direction="left-to-right" evidence="21">
        <dbReference type="Rhea" id="RHEA:38440"/>
    </physiologicalReaction>
</comment>
<comment type="catalytic activity">
    <reaction evidence="4">
        <text>hexadecane-1,2-diol + 2 hexadecanoyl-CoA = 1,2-O,O-dihexadecanoyl-1,2-hexadecanediol + 2 CoA</text>
        <dbReference type="Rhea" id="RHEA:38211"/>
        <dbReference type="ChEBI" id="CHEBI:57287"/>
        <dbReference type="ChEBI" id="CHEBI:57379"/>
        <dbReference type="ChEBI" id="CHEBI:75586"/>
        <dbReference type="ChEBI" id="CHEBI:75608"/>
    </reaction>
    <physiologicalReaction direction="left-to-right" evidence="4">
        <dbReference type="Rhea" id="RHEA:38212"/>
    </physiologicalReaction>
</comment>
<keyword evidence="13 29" id="KW-0256">Endoplasmic reticulum</keyword>
<evidence type="ECO:0000256" key="13">
    <source>
        <dbReference type="ARBA" id="ARBA00022824"/>
    </source>
</evidence>
<feature type="transmembrane region" description="Helical" evidence="32">
    <location>
        <begin position="116"/>
        <end position="137"/>
    </location>
</feature>
<evidence type="ECO:0000256" key="26">
    <source>
        <dbReference type="ARBA" id="ARBA00048907"/>
    </source>
</evidence>
<evidence type="ECO:0000256" key="29">
    <source>
        <dbReference type="PIRNR" id="PIRNR000439"/>
    </source>
</evidence>
<comment type="catalytic activity">
    <reaction evidence="19">
        <text>1-O-(9Z-octadecyl)-3-(9Z-octadecenoyl)-glycerol + (9Z)-octadecenoyl-CoA = 1-O-(9Z-octadecenyl)-2,3-di-(9Z-octadecenoyl)glycerol + CoA</text>
        <dbReference type="Rhea" id="RHEA:55344"/>
        <dbReference type="ChEBI" id="CHEBI:57287"/>
        <dbReference type="ChEBI" id="CHEBI:57387"/>
        <dbReference type="ChEBI" id="CHEBI:138735"/>
        <dbReference type="ChEBI" id="CHEBI:197429"/>
    </reaction>
    <physiologicalReaction direction="left-to-right" evidence="19">
        <dbReference type="Rhea" id="RHEA:55345"/>
    </physiologicalReaction>
</comment>
<feature type="region of interest" description="Disordered" evidence="31">
    <location>
        <begin position="1"/>
        <end position="38"/>
    </location>
</feature>
<dbReference type="GO" id="GO:0050252">
    <property type="term" value="F:retinol O-fatty-acyltransferase activity"/>
    <property type="evidence" value="ECO:0007669"/>
    <property type="project" value="UniProtKB-EC"/>
</dbReference>